<dbReference type="GO" id="GO:0005524">
    <property type="term" value="F:ATP binding"/>
    <property type="evidence" value="ECO:0007669"/>
    <property type="project" value="UniProtKB-KW"/>
</dbReference>
<dbReference type="PROSITE" id="PS00154">
    <property type="entry name" value="ATPASE_E1_E2"/>
    <property type="match status" value="1"/>
</dbReference>
<dbReference type="NCBIfam" id="TIGR01657">
    <property type="entry name" value="P-ATPase-V"/>
    <property type="match status" value="1"/>
</dbReference>
<dbReference type="InterPro" id="IPR008250">
    <property type="entry name" value="ATPase_P-typ_transduc_dom_A_sf"/>
</dbReference>
<dbReference type="SFLD" id="SFLDS00003">
    <property type="entry name" value="Haloacid_Dehalogenase"/>
    <property type="match status" value="1"/>
</dbReference>
<feature type="transmembrane region" description="Helical" evidence="11">
    <location>
        <begin position="1212"/>
        <end position="1239"/>
    </location>
</feature>
<dbReference type="SUPFAM" id="SSF81660">
    <property type="entry name" value="Metal cation-transporting ATPase, ATP-binding domain N"/>
    <property type="match status" value="1"/>
</dbReference>
<dbReference type="InterPro" id="IPR018303">
    <property type="entry name" value="ATPase_P-typ_P_site"/>
</dbReference>
<dbReference type="Pfam" id="PF13246">
    <property type="entry name" value="Cation_ATPase"/>
    <property type="match status" value="1"/>
</dbReference>
<dbReference type="NCBIfam" id="TIGR01494">
    <property type="entry name" value="ATPase_P-type"/>
    <property type="match status" value="1"/>
</dbReference>
<organism evidence="13 14">
    <name type="scientific">Lagenidium giganteum</name>
    <dbReference type="NCBI Taxonomy" id="4803"/>
    <lineage>
        <taxon>Eukaryota</taxon>
        <taxon>Sar</taxon>
        <taxon>Stramenopiles</taxon>
        <taxon>Oomycota</taxon>
        <taxon>Peronosporomycetes</taxon>
        <taxon>Pythiales</taxon>
        <taxon>Pythiaceae</taxon>
    </lineage>
</organism>
<dbReference type="Pfam" id="PF00122">
    <property type="entry name" value="E1-E2_ATPase"/>
    <property type="match status" value="1"/>
</dbReference>
<dbReference type="SFLD" id="SFLDF00027">
    <property type="entry name" value="p-type_atpase"/>
    <property type="match status" value="1"/>
</dbReference>
<keyword evidence="9 11" id="KW-1133">Transmembrane helix</keyword>
<feature type="transmembrane region" description="Helical" evidence="11">
    <location>
        <begin position="479"/>
        <end position="501"/>
    </location>
</feature>
<dbReference type="InterPro" id="IPR036412">
    <property type="entry name" value="HAD-like_sf"/>
</dbReference>
<dbReference type="SFLD" id="SFLDG00002">
    <property type="entry name" value="C1.7:_P-type_atpase_like"/>
    <property type="match status" value="1"/>
</dbReference>
<gene>
    <name evidence="13" type="ORF">N0F65_004001</name>
</gene>
<accession>A0AAV2YXP4</accession>
<feature type="transmembrane region" description="Helical" evidence="11">
    <location>
        <begin position="305"/>
        <end position="324"/>
    </location>
</feature>
<protein>
    <recommendedName>
        <fullName evidence="12">P-type ATPase A domain-containing protein</fullName>
    </recommendedName>
</protein>
<feature type="transmembrane region" description="Helical" evidence="11">
    <location>
        <begin position="265"/>
        <end position="285"/>
    </location>
</feature>
<keyword evidence="8" id="KW-1278">Translocase</keyword>
<feature type="transmembrane region" description="Helical" evidence="11">
    <location>
        <begin position="176"/>
        <end position="194"/>
    </location>
</feature>
<evidence type="ECO:0000256" key="4">
    <source>
        <dbReference type="ARBA" id="ARBA00022723"/>
    </source>
</evidence>
<keyword evidence="3 11" id="KW-0812">Transmembrane</keyword>
<keyword evidence="5" id="KW-0547">Nucleotide-binding</keyword>
<feature type="transmembrane region" description="Helical" evidence="11">
    <location>
        <begin position="1150"/>
        <end position="1167"/>
    </location>
</feature>
<dbReference type="SUPFAM" id="SSF81653">
    <property type="entry name" value="Calcium ATPase, transduction domain A"/>
    <property type="match status" value="1"/>
</dbReference>
<evidence type="ECO:0000256" key="7">
    <source>
        <dbReference type="ARBA" id="ARBA00022842"/>
    </source>
</evidence>
<sequence>MASSNQARYPACPVNHDPLYFCCEYDDGATKVKELVIRYQRPTGPDLDDAFIAGWRLPRQVNFPHARFSPDTPAFQYDDPSSVCRLQRVVTSAGLRSQLQCAHDNASIAENSQDANVYWTSTRNERNNNVSFVIGATCMRLSRSDGSVDAQAKAACRSAPPTPVVRFASFTATPLLVIYGFYFAFLVVLGVWWLRRRMAVAALRRPRLDIFTGLEPGKHDRGSIASKLLVEPTTPMLCQATDDALISSTRDIKQHGVSDSIFGRVVWWWFLICTTGLALVMATLLMDRNSFFSPPLFDPSQDVMVAFVAVWGALFAWLSVITVTHKRLADFFRLPKPLSRAAYVHMFKPETSRVVVHDHSFTGRLWAKIEQWMVMTARPGYGETVRVYRSAEGVAMLEFQHLRYLYCDEERRFVPGSVALPESFATIHEEGRKGLNEDQITPRLQLLGQNYIKLVAPSLWSLVSAEILRFFYIYQVLCYAVWLLYGHVVAFLNLAIVVVSATVNIRSKRKLVASVLETRQPTVGVGVMRDGMWQTIKHIDLVPGDLVRVDEGAAVPCDLVLIQGSAVCDESMLTGESIPVLKFPLPTTNPNPETSLLDPNNNKHMLFAGTKTMPSGRDEEVLAVVHRTGAHTARGRVIQSLLYPVTIRFKHFEQLKLLIVLLGIYGVVAALFAMHLLATRSGLLNTVYSFVFGVFMLSAVLSPLLPVVITIGQVNATRRLGERDIYCLNGDRIALTGKVRVLCLDKTGTLTKQGLDFHGIQAIRDGCFTSDTASAPGPNDTLLSFALATCHALGSVDGDLVGNQVELKMFQTTNWTLIEEETKPGQPNRLLARSHDGRNELEVLKRFEFDHHLMTMSVLVRHKVSGRSYIFTKGSFENVEAMCRARTVPLDYSERASAMAKNGCYVLGLAFREVTAASPPALNRMMKDREAVERDLSMLGLLIFENELQEDATDVISQLRAGSIRSVMVTGDHPMTACHVARKCGMISPDIPLLLGDIVAQGENGTKMMLWKNIDTNETLSMRELLPVIEQCDNGSLDVELAVTERAFDFLLKMEEIHKLLFHIRIFSRMTPVSKVECVQLHMAAGAVTGMCGDGGNDCGALRAAHVGVALSESEASVVSPFTSKTKSLTAVLDVCCEGRATLATSSASIKFLVMYGLIGSVLRYVMYKQGVFMCQMAFSFCDGFVLVGLSYAMSRCKPLTKLSGSRPTSSLLGGATVASILSQLAIHVAFLNIALMLLENQTWYCPFMPEAVDLTKFWLLEDTHLSSLLFFVVAPQQMVGALCFSIGSEFRKSVWRNSFLMFYFAVLACFLVFLQLSPPNRVTEIFRVDSSTNVIGLPDIPSPLDFRRQLLYLALTNGVVAMAFEFVIILGPVHHFMRKRWHHDSLNIKL</sequence>
<dbReference type="SUPFAM" id="SSF56784">
    <property type="entry name" value="HAD-like"/>
    <property type="match status" value="1"/>
</dbReference>
<dbReference type="GO" id="GO:0016887">
    <property type="term" value="F:ATP hydrolysis activity"/>
    <property type="evidence" value="ECO:0007669"/>
    <property type="project" value="InterPro"/>
</dbReference>
<comment type="caution">
    <text evidence="13">The sequence shown here is derived from an EMBL/GenBank/DDBJ whole genome shotgun (WGS) entry which is preliminary data.</text>
</comment>
<keyword evidence="14" id="KW-1185">Reference proteome</keyword>
<evidence type="ECO:0000256" key="5">
    <source>
        <dbReference type="ARBA" id="ARBA00022741"/>
    </source>
</evidence>
<evidence type="ECO:0000259" key="12">
    <source>
        <dbReference type="Pfam" id="PF00122"/>
    </source>
</evidence>
<dbReference type="GO" id="GO:0019829">
    <property type="term" value="F:ATPase-coupled monoatomic cation transmembrane transporter activity"/>
    <property type="evidence" value="ECO:0007669"/>
    <property type="project" value="TreeGrafter"/>
</dbReference>
<dbReference type="InterPro" id="IPR023214">
    <property type="entry name" value="HAD_sf"/>
</dbReference>
<dbReference type="GO" id="GO:0046872">
    <property type="term" value="F:metal ion binding"/>
    <property type="evidence" value="ECO:0007669"/>
    <property type="project" value="UniProtKB-KW"/>
</dbReference>
<reference evidence="13" key="1">
    <citation type="submission" date="2022-11" db="EMBL/GenBank/DDBJ databases">
        <authorList>
            <person name="Morgan W.R."/>
            <person name="Tartar A."/>
        </authorList>
    </citation>
    <scope>NUCLEOTIDE SEQUENCE</scope>
    <source>
        <strain evidence="13">ARSEF 373</strain>
    </source>
</reference>
<evidence type="ECO:0000256" key="11">
    <source>
        <dbReference type="SAM" id="Phobius"/>
    </source>
</evidence>
<dbReference type="GO" id="GO:0140358">
    <property type="term" value="F:P-type transmembrane transporter activity"/>
    <property type="evidence" value="ECO:0007669"/>
    <property type="project" value="InterPro"/>
</dbReference>
<feature type="transmembrane region" description="Helical" evidence="11">
    <location>
        <begin position="1173"/>
        <end position="1192"/>
    </location>
</feature>
<evidence type="ECO:0000256" key="3">
    <source>
        <dbReference type="ARBA" id="ARBA00022692"/>
    </source>
</evidence>
<dbReference type="Proteomes" id="UP001146120">
    <property type="component" value="Unassembled WGS sequence"/>
</dbReference>
<dbReference type="PANTHER" id="PTHR45630">
    <property type="entry name" value="CATION-TRANSPORTING ATPASE-RELATED"/>
    <property type="match status" value="1"/>
</dbReference>
<name>A0AAV2YXP4_9STRA</name>
<dbReference type="PRINTS" id="PR00119">
    <property type="entry name" value="CATATPASE"/>
</dbReference>
<dbReference type="InterPro" id="IPR059000">
    <property type="entry name" value="ATPase_P-type_domA"/>
</dbReference>
<reference evidence="13" key="2">
    <citation type="journal article" date="2023" name="Microbiol Resour">
        <title>Decontamination and Annotation of the Draft Genome Sequence of the Oomycete Lagenidium giganteum ARSEF 373.</title>
        <authorList>
            <person name="Morgan W.R."/>
            <person name="Tartar A."/>
        </authorList>
    </citation>
    <scope>NUCLEOTIDE SEQUENCE</scope>
    <source>
        <strain evidence="13">ARSEF 373</strain>
    </source>
</reference>
<dbReference type="Gene3D" id="3.40.1110.10">
    <property type="entry name" value="Calcium-transporting ATPase, cytoplasmic domain N"/>
    <property type="match status" value="1"/>
</dbReference>
<proteinExistence type="inferred from homology"/>
<evidence type="ECO:0000256" key="10">
    <source>
        <dbReference type="ARBA" id="ARBA00023136"/>
    </source>
</evidence>
<dbReference type="Gene3D" id="3.40.50.1000">
    <property type="entry name" value="HAD superfamily/HAD-like"/>
    <property type="match status" value="2"/>
</dbReference>
<feature type="transmembrane region" description="Helical" evidence="11">
    <location>
        <begin position="657"/>
        <end position="678"/>
    </location>
</feature>
<feature type="transmembrane region" description="Helical" evidence="11">
    <location>
        <begin position="1351"/>
        <end position="1374"/>
    </location>
</feature>
<evidence type="ECO:0000313" key="14">
    <source>
        <dbReference type="Proteomes" id="UP001146120"/>
    </source>
</evidence>
<feature type="transmembrane region" description="Helical" evidence="11">
    <location>
        <begin position="1269"/>
        <end position="1288"/>
    </location>
</feature>
<keyword evidence="7" id="KW-0460">Magnesium</keyword>
<feature type="transmembrane region" description="Helical" evidence="11">
    <location>
        <begin position="690"/>
        <end position="711"/>
    </location>
</feature>
<comment type="similarity">
    <text evidence="2">Belongs to the cation transport ATPase (P-type) (TC 3.A.3) family. Type V subfamily.</text>
</comment>
<dbReference type="EMBL" id="DAKRPA010000097">
    <property type="protein sequence ID" value="DAZ98785.1"/>
    <property type="molecule type" value="Genomic_DNA"/>
</dbReference>
<dbReference type="PANTHER" id="PTHR45630:SF11">
    <property type="entry name" value="CATION-TRANSPORTING P-TYPE ATPASE N-TERMINAL DOMAIN-CONTAINING PROTEIN"/>
    <property type="match status" value="1"/>
</dbReference>
<dbReference type="SUPFAM" id="SSF81665">
    <property type="entry name" value="Calcium ATPase, transmembrane domain M"/>
    <property type="match status" value="1"/>
</dbReference>
<evidence type="ECO:0000313" key="13">
    <source>
        <dbReference type="EMBL" id="DAZ98785.1"/>
    </source>
</evidence>
<comment type="subcellular location">
    <subcellularLocation>
        <location evidence="1">Membrane</location>
        <topology evidence="1">Multi-pass membrane protein</topology>
    </subcellularLocation>
</comment>
<dbReference type="InterPro" id="IPR001757">
    <property type="entry name" value="P_typ_ATPase"/>
</dbReference>
<dbReference type="InterPro" id="IPR023298">
    <property type="entry name" value="ATPase_P-typ_TM_dom_sf"/>
</dbReference>
<dbReference type="InterPro" id="IPR023299">
    <property type="entry name" value="ATPase_P-typ_cyto_dom_N"/>
</dbReference>
<dbReference type="InterPro" id="IPR044492">
    <property type="entry name" value="P_typ_ATPase_HD_dom"/>
</dbReference>
<feature type="transmembrane region" description="Helical" evidence="11">
    <location>
        <begin position="451"/>
        <end position="473"/>
    </location>
</feature>
<dbReference type="Gene3D" id="2.70.150.10">
    <property type="entry name" value="Calcium-transporting ATPase, cytoplasmic transduction domain A"/>
    <property type="match status" value="1"/>
</dbReference>
<keyword evidence="10 11" id="KW-0472">Membrane</keyword>
<evidence type="ECO:0000256" key="9">
    <source>
        <dbReference type="ARBA" id="ARBA00022989"/>
    </source>
</evidence>
<evidence type="ECO:0000256" key="1">
    <source>
        <dbReference type="ARBA" id="ARBA00004141"/>
    </source>
</evidence>
<evidence type="ECO:0000256" key="8">
    <source>
        <dbReference type="ARBA" id="ARBA00022967"/>
    </source>
</evidence>
<dbReference type="GO" id="GO:0016020">
    <property type="term" value="C:membrane"/>
    <property type="evidence" value="ECO:0007669"/>
    <property type="project" value="UniProtKB-SubCell"/>
</dbReference>
<dbReference type="PROSITE" id="PS01229">
    <property type="entry name" value="COF_2"/>
    <property type="match status" value="1"/>
</dbReference>
<evidence type="ECO:0000256" key="2">
    <source>
        <dbReference type="ARBA" id="ARBA00006000"/>
    </source>
</evidence>
<evidence type="ECO:0000256" key="6">
    <source>
        <dbReference type="ARBA" id="ARBA00022840"/>
    </source>
</evidence>
<keyword evidence="6" id="KW-0067">ATP-binding</keyword>
<feature type="transmembrane region" description="Helical" evidence="11">
    <location>
        <begin position="1300"/>
        <end position="1318"/>
    </location>
</feature>
<keyword evidence="4" id="KW-0479">Metal-binding</keyword>
<feature type="domain" description="P-type ATPase A" evidence="12">
    <location>
        <begin position="525"/>
        <end position="641"/>
    </location>
</feature>
<dbReference type="InterPro" id="IPR006544">
    <property type="entry name" value="P-type_TPase_V"/>
</dbReference>
<dbReference type="Gene3D" id="1.20.1110.10">
    <property type="entry name" value="Calcium-transporting ATPase, transmembrane domain"/>
    <property type="match status" value="1"/>
</dbReference>